<reference evidence="2" key="1">
    <citation type="submission" date="2023-06" db="EMBL/GenBank/DDBJ databases">
        <title>Sysu t00039.</title>
        <authorList>
            <person name="Gao L."/>
            <person name="Fang B.-Z."/>
            <person name="Li W.-J."/>
        </authorList>
    </citation>
    <scope>NUCLEOTIDE SEQUENCE</scope>
    <source>
        <strain evidence="2">SYSU T00039</strain>
    </source>
</reference>
<dbReference type="Pfam" id="PF13391">
    <property type="entry name" value="HNH_2"/>
    <property type="match status" value="1"/>
</dbReference>
<dbReference type="Proteomes" id="UP001172737">
    <property type="component" value="Unassembled WGS sequence"/>
</dbReference>
<evidence type="ECO:0000313" key="2">
    <source>
        <dbReference type="EMBL" id="MDN4488970.1"/>
    </source>
</evidence>
<gene>
    <name evidence="2" type="ORF">QQX10_12415</name>
</gene>
<keyword evidence="2" id="KW-0255">Endonuclease</keyword>
<proteinExistence type="predicted"/>
<comment type="caution">
    <text evidence="2">The sequence shown here is derived from an EMBL/GenBank/DDBJ whole genome shotgun (WGS) entry which is preliminary data.</text>
</comment>
<dbReference type="AlphaFoldDB" id="A0AAW7M9T9"/>
<dbReference type="RefSeq" id="WP_301121210.1">
    <property type="nucleotide sequence ID" value="NZ_JAUHPX010000008.1"/>
</dbReference>
<evidence type="ECO:0000259" key="1">
    <source>
        <dbReference type="Pfam" id="PF13391"/>
    </source>
</evidence>
<sequence>MESVTSASLRARVLETAAARFPSGSVVERADLLDFVVDGARLPLIDYSRGIRNPQQLDATLSVVSSETGPYSDRTIADGIWRYDFRTGGPGGDNAKLIAAYELKVPMMLFRKLRPNVYQALYPVFVTSVDRNAGYVTIAIEDLRDVGDHTPSAIEKRYASIIAKRRIHQPAFRAMVLRAYETRCTVCRFGHAELLDAAHITADSESHGDAEVTNGMSMCKIHHAAYDQNFLGISPDLVIHVNRELLAERDGPMLRHGLQEMHGQSITVPKAKNEQPHRDRLAARFEAFSAR</sequence>
<dbReference type="EMBL" id="JAUHPX010000008">
    <property type="protein sequence ID" value="MDN4488970.1"/>
    <property type="molecule type" value="Genomic_DNA"/>
</dbReference>
<dbReference type="GO" id="GO:0004519">
    <property type="term" value="F:endonuclease activity"/>
    <property type="evidence" value="ECO:0007669"/>
    <property type="project" value="UniProtKB-KW"/>
</dbReference>
<keyword evidence="2" id="KW-0378">Hydrolase</keyword>
<keyword evidence="2" id="KW-0540">Nuclease</keyword>
<accession>A0AAW7M9T9</accession>
<dbReference type="InterPro" id="IPR003615">
    <property type="entry name" value="HNH_nuc"/>
</dbReference>
<organism evidence="2 3">
    <name type="scientific">Demequina lignilytica</name>
    <dbReference type="NCBI Taxonomy" id="3051663"/>
    <lineage>
        <taxon>Bacteria</taxon>
        <taxon>Bacillati</taxon>
        <taxon>Actinomycetota</taxon>
        <taxon>Actinomycetes</taxon>
        <taxon>Micrococcales</taxon>
        <taxon>Demequinaceae</taxon>
        <taxon>Demequina</taxon>
    </lineage>
</organism>
<protein>
    <submittedName>
        <fullName evidence="2">HNH endonuclease</fullName>
    </submittedName>
</protein>
<name>A0AAW7M9T9_9MICO</name>
<evidence type="ECO:0000313" key="3">
    <source>
        <dbReference type="Proteomes" id="UP001172737"/>
    </source>
</evidence>
<feature type="domain" description="HNH nuclease" evidence="1">
    <location>
        <begin position="184"/>
        <end position="233"/>
    </location>
</feature>
<keyword evidence="3" id="KW-1185">Reference proteome</keyword>